<dbReference type="PROSITE" id="PS51257">
    <property type="entry name" value="PROKAR_LIPOPROTEIN"/>
    <property type="match status" value="1"/>
</dbReference>
<keyword evidence="3" id="KW-1185">Reference proteome</keyword>
<dbReference type="RefSeq" id="WP_022789397.1">
    <property type="nucleotide sequence ID" value="NZ_UHFX01000003.1"/>
</dbReference>
<gene>
    <name evidence="2" type="ORF">NCTC11087_01250</name>
</gene>
<proteinExistence type="predicted"/>
<sequence length="233" mass="26107">MKKIITLFMTFCLCLALTGCQSKNNEDILAFFSAFHNTLDTESGTIEGSIEMASIENSVIDLHMQYRQVDDLQLALRVDLESGGNRQDDFLCFYIRDGKTYLNSMGTTSQSVASNLGIDTHQKISVKDPFMNFTDEELTSLMESSSRSGNTYSYTLDSQMISTLLDSFGTVTLEEATLEAVIEDNILQEFTLHIVGSQNIESDAANVDFTIHCQIRDFNSLDQVNFPDNLTDY</sequence>
<reference evidence="2 3" key="1">
    <citation type="submission" date="2018-06" db="EMBL/GenBank/DDBJ databases">
        <authorList>
            <consortium name="Pathogen Informatics"/>
            <person name="Doyle S."/>
        </authorList>
    </citation>
    <scope>NUCLEOTIDE SEQUENCE [LARGE SCALE GENOMIC DNA]</scope>
    <source>
        <strain evidence="2 3">NCTC11087</strain>
    </source>
</reference>
<dbReference type="GeneID" id="77462212"/>
<dbReference type="AlphaFoldDB" id="A0A380LKH2"/>
<evidence type="ECO:0000256" key="1">
    <source>
        <dbReference type="SAM" id="SignalP"/>
    </source>
</evidence>
<evidence type="ECO:0000313" key="3">
    <source>
        <dbReference type="Proteomes" id="UP000255523"/>
    </source>
</evidence>
<evidence type="ECO:0008006" key="4">
    <source>
        <dbReference type="Google" id="ProtNLM"/>
    </source>
</evidence>
<organism evidence="2 3">
    <name type="scientific">Faecalicoccus pleomorphus</name>
    <dbReference type="NCBI Taxonomy" id="1323"/>
    <lineage>
        <taxon>Bacteria</taxon>
        <taxon>Bacillati</taxon>
        <taxon>Bacillota</taxon>
        <taxon>Erysipelotrichia</taxon>
        <taxon>Erysipelotrichales</taxon>
        <taxon>Erysipelotrichaceae</taxon>
        <taxon>Faecalicoccus</taxon>
    </lineage>
</organism>
<dbReference type="EMBL" id="UHFX01000003">
    <property type="protein sequence ID" value="SUO04338.1"/>
    <property type="molecule type" value="Genomic_DNA"/>
</dbReference>
<accession>A0A380LKH2</accession>
<keyword evidence="1" id="KW-0732">Signal</keyword>
<evidence type="ECO:0000313" key="2">
    <source>
        <dbReference type="EMBL" id="SUO04338.1"/>
    </source>
</evidence>
<dbReference type="Proteomes" id="UP000255523">
    <property type="component" value="Unassembled WGS sequence"/>
</dbReference>
<feature type="chain" id="PRO_5016962377" description="Lipoprotein" evidence="1">
    <location>
        <begin position="23"/>
        <end position="233"/>
    </location>
</feature>
<dbReference type="OrthoDB" id="1769425at2"/>
<protein>
    <recommendedName>
        <fullName evidence="4">Lipoprotein</fullName>
    </recommendedName>
</protein>
<name>A0A380LKH2_9FIRM</name>
<feature type="signal peptide" evidence="1">
    <location>
        <begin position="1"/>
        <end position="22"/>
    </location>
</feature>